<dbReference type="InterPro" id="IPR036909">
    <property type="entry name" value="Cyt_c-like_dom_sf"/>
</dbReference>
<evidence type="ECO:0000313" key="6">
    <source>
        <dbReference type="EMBL" id="MBK1877654.1"/>
    </source>
</evidence>
<keyword evidence="1 4" id="KW-0349">Heme</keyword>
<dbReference type="SUPFAM" id="SSF48371">
    <property type="entry name" value="ARM repeat"/>
    <property type="match status" value="1"/>
</dbReference>
<reference evidence="6" key="1">
    <citation type="submission" date="2021-01" db="EMBL/GenBank/DDBJ databases">
        <title>Modified the classification status of verrucomicrobia.</title>
        <authorList>
            <person name="Feng X."/>
        </authorList>
    </citation>
    <scope>NUCLEOTIDE SEQUENCE</scope>
    <source>
        <strain evidence="6">KCTC 13126</strain>
    </source>
</reference>
<sequence length="534" mass="60046">MCEGVFLHSNIETPYGTIRTMNGGFYRFNPRTHELERTVQGHITNPWGLAHDTWGQAFFLNTSDPATHWMLPFEVKPTYGQMIIGTESIIPSDHRVRPTSGLEFVSSRHFPEEMQGDFILNNCIGFLGAKQHGIADSGAGYVCEWRQDLFTSSDPNFRPVALEFAPDGSLYVVDWHNQLIGHMQHSARDPLRDHAHGRIYRITHKTRPLVEPFEIAGSSIEQLIAGLNSPEDRTRYRIRNKLRGRSKEDVLAALSEWTKNLDTESANYEKLLLEALWINWGFESLDLDLLKKLLRAKSHQVRAAAVRALRYNSESIPNYVSLLLEAANDSHPRVRLETIIAASRIDENSSQAIVEQAARSELDPWMRRAYEQALVNLGGKPTYAEAKGDAAPGHLDDKDKELWTKGAEIYRRDGYCITCHQADGKGLPAAHFPPLAGTDWVTGNPGRLIDVTLHGLLGPITVNEKRYQGHVPMTPFKDLLDDEELAAVLTYIRNAFGNQAAPISIDQVQAVRASSANKSGFWTEEELNKKYQAN</sequence>
<evidence type="ECO:0000256" key="2">
    <source>
        <dbReference type="ARBA" id="ARBA00022723"/>
    </source>
</evidence>
<dbReference type="PANTHER" id="PTHR33546:SF1">
    <property type="entry name" value="LARGE, MULTIFUNCTIONAL SECRETED PROTEIN"/>
    <property type="match status" value="1"/>
</dbReference>
<evidence type="ECO:0000256" key="4">
    <source>
        <dbReference type="PROSITE-ProRule" id="PRU00433"/>
    </source>
</evidence>
<dbReference type="GO" id="GO:0046872">
    <property type="term" value="F:metal ion binding"/>
    <property type="evidence" value="ECO:0007669"/>
    <property type="project" value="UniProtKB-KW"/>
</dbReference>
<dbReference type="Proteomes" id="UP000617628">
    <property type="component" value="Unassembled WGS sequence"/>
</dbReference>
<evidence type="ECO:0000259" key="5">
    <source>
        <dbReference type="PROSITE" id="PS51007"/>
    </source>
</evidence>
<evidence type="ECO:0000313" key="7">
    <source>
        <dbReference type="Proteomes" id="UP000617628"/>
    </source>
</evidence>
<dbReference type="GO" id="GO:0009055">
    <property type="term" value="F:electron transfer activity"/>
    <property type="evidence" value="ECO:0007669"/>
    <property type="project" value="InterPro"/>
</dbReference>
<evidence type="ECO:0000256" key="3">
    <source>
        <dbReference type="ARBA" id="ARBA00023004"/>
    </source>
</evidence>
<dbReference type="InterPro" id="IPR016024">
    <property type="entry name" value="ARM-type_fold"/>
</dbReference>
<keyword evidence="3 4" id="KW-0408">Iron</keyword>
<dbReference type="Gene3D" id="1.25.10.10">
    <property type="entry name" value="Leucine-rich Repeat Variant"/>
    <property type="match status" value="1"/>
</dbReference>
<dbReference type="PANTHER" id="PTHR33546">
    <property type="entry name" value="LARGE, MULTIFUNCTIONAL SECRETED PROTEIN-RELATED"/>
    <property type="match status" value="1"/>
</dbReference>
<proteinExistence type="predicted"/>
<dbReference type="AlphaFoldDB" id="A0A934VRN0"/>
<dbReference type="Gene3D" id="1.10.760.10">
    <property type="entry name" value="Cytochrome c-like domain"/>
    <property type="match status" value="1"/>
</dbReference>
<dbReference type="Pfam" id="PF23500">
    <property type="entry name" value="DUF7133"/>
    <property type="match status" value="1"/>
</dbReference>
<evidence type="ECO:0000256" key="1">
    <source>
        <dbReference type="ARBA" id="ARBA00022617"/>
    </source>
</evidence>
<dbReference type="Gene3D" id="2.120.10.30">
    <property type="entry name" value="TolB, C-terminal domain"/>
    <property type="match status" value="1"/>
</dbReference>
<dbReference type="PROSITE" id="PS51007">
    <property type="entry name" value="CYTC"/>
    <property type="match status" value="1"/>
</dbReference>
<dbReference type="Pfam" id="PF13646">
    <property type="entry name" value="HEAT_2"/>
    <property type="match status" value="1"/>
</dbReference>
<dbReference type="GO" id="GO:0020037">
    <property type="term" value="F:heme binding"/>
    <property type="evidence" value="ECO:0007669"/>
    <property type="project" value="InterPro"/>
</dbReference>
<protein>
    <submittedName>
        <fullName evidence="6">HEAT repeat domain-containing protein</fullName>
    </submittedName>
</protein>
<gene>
    <name evidence="6" type="ORF">JIN87_12320</name>
</gene>
<dbReference type="InterPro" id="IPR011989">
    <property type="entry name" value="ARM-like"/>
</dbReference>
<organism evidence="6 7">
    <name type="scientific">Pelagicoccus mobilis</name>
    <dbReference type="NCBI Taxonomy" id="415221"/>
    <lineage>
        <taxon>Bacteria</taxon>
        <taxon>Pseudomonadati</taxon>
        <taxon>Verrucomicrobiota</taxon>
        <taxon>Opitutia</taxon>
        <taxon>Puniceicoccales</taxon>
        <taxon>Pelagicoccaceae</taxon>
        <taxon>Pelagicoccus</taxon>
    </lineage>
</organism>
<dbReference type="InterPro" id="IPR011042">
    <property type="entry name" value="6-blade_b-propeller_TolB-like"/>
</dbReference>
<feature type="domain" description="Cytochrome c" evidence="5">
    <location>
        <begin position="401"/>
        <end position="496"/>
    </location>
</feature>
<dbReference type="Pfam" id="PF00034">
    <property type="entry name" value="Cytochrom_C"/>
    <property type="match status" value="1"/>
</dbReference>
<accession>A0A934VRN0</accession>
<dbReference type="EMBL" id="JAENIL010000020">
    <property type="protein sequence ID" value="MBK1877654.1"/>
    <property type="molecule type" value="Genomic_DNA"/>
</dbReference>
<dbReference type="SUPFAM" id="SSF63829">
    <property type="entry name" value="Calcium-dependent phosphotriesterase"/>
    <property type="match status" value="1"/>
</dbReference>
<name>A0A934VRN0_9BACT</name>
<dbReference type="RefSeq" id="WP_200355868.1">
    <property type="nucleotide sequence ID" value="NZ_JBHLTO010000001.1"/>
</dbReference>
<keyword evidence="2 4" id="KW-0479">Metal-binding</keyword>
<comment type="caution">
    <text evidence="6">The sequence shown here is derived from an EMBL/GenBank/DDBJ whole genome shotgun (WGS) entry which is preliminary data.</text>
</comment>
<dbReference type="InterPro" id="IPR009056">
    <property type="entry name" value="Cyt_c-like_dom"/>
</dbReference>
<keyword evidence="7" id="KW-1185">Reference proteome</keyword>
<dbReference type="SUPFAM" id="SSF46626">
    <property type="entry name" value="Cytochrome c"/>
    <property type="match status" value="1"/>
</dbReference>
<dbReference type="InterPro" id="IPR055557">
    <property type="entry name" value="DUF7133"/>
</dbReference>